<keyword evidence="5" id="KW-1185">Reference proteome</keyword>
<dbReference type="KEGG" id="nfl:COO91_05199"/>
<keyword evidence="3" id="KW-0255">Endonuclease</keyword>
<proteinExistence type="inferred from homology"/>
<protein>
    <recommendedName>
        <fullName evidence="3">mRNA interferase</fullName>
        <ecNumber evidence="3">3.1.-.-</ecNumber>
    </recommendedName>
</protein>
<dbReference type="Gene3D" id="2.30.30.110">
    <property type="match status" value="1"/>
</dbReference>
<evidence type="ECO:0000313" key="5">
    <source>
        <dbReference type="Proteomes" id="UP000232003"/>
    </source>
</evidence>
<dbReference type="InterPro" id="IPR003477">
    <property type="entry name" value="PemK-like"/>
</dbReference>
<dbReference type="GO" id="GO:0004521">
    <property type="term" value="F:RNA endonuclease activity"/>
    <property type="evidence" value="ECO:0007669"/>
    <property type="project" value="TreeGrafter"/>
</dbReference>
<dbReference type="Proteomes" id="UP000232003">
    <property type="component" value="Chromosome"/>
</dbReference>
<dbReference type="SUPFAM" id="SSF50118">
    <property type="entry name" value="Cell growth inhibitor/plasmid maintenance toxic component"/>
    <property type="match status" value="1"/>
</dbReference>
<dbReference type="GO" id="GO:0016075">
    <property type="term" value="P:rRNA catabolic process"/>
    <property type="evidence" value="ECO:0007669"/>
    <property type="project" value="TreeGrafter"/>
</dbReference>
<evidence type="ECO:0000256" key="2">
    <source>
        <dbReference type="ARBA" id="ARBA00022649"/>
    </source>
</evidence>
<dbReference type="PANTHER" id="PTHR33988:SF2">
    <property type="entry name" value="ENDORIBONUCLEASE MAZF"/>
    <property type="match status" value="1"/>
</dbReference>
<dbReference type="GO" id="GO:0003677">
    <property type="term" value="F:DNA binding"/>
    <property type="evidence" value="ECO:0007669"/>
    <property type="project" value="InterPro"/>
</dbReference>
<keyword evidence="2" id="KW-1277">Toxin-antitoxin system</keyword>
<sequence>MRGDVYLADLNPSRGSEQAGIRPVIIVQRDRLAQFTTTSVVVPLTTNLRRAIIPGTIVIPSGEGGLTQDSVVLSYQIVVIDRQRLIRQLGTLSANYLLMLKVALDYTLQLDNYDEENAD</sequence>
<name>A0A2K8SUW2_9NOSO</name>
<dbReference type="GO" id="GO:0006402">
    <property type="term" value="P:mRNA catabolic process"/>
    <property type="evidence" value="ECO:0007669"/>
    <property type="project" value="TreeGrafter"/>
</dbReference>
<keyword evidence="3" id="KW-0540">Nuclease</keyword>
<evidence type="ECO:0000256" key="1">
    <source>
        <dbReference type="ARBA" id="ARBA00007521"/>
    </source>
</evidence>
<dbReference type="PIRSF" id="PIRSF033490">
    <property type="entry name" value="MazF"/>
    <property type="match status" value="1"/>
</dbReference>
<keyword evidence="3" id="KW-0378">Hydrolase</keyword>
<accession>A0A2K8SUW2</accession>
<dbReference type="PANTHER" id="PTHR33988">
    <property type="entry name" value="ENDORIBONUCLEASE MAZF-RELATED"/>
    <property type="match status" value="1"/>
</dbReference>
<comment type="similarity">
    <text evidence="1 3">Belongs to the PemK/MazF family.</text>
</comment>
<dbReference type="AlphaFoldDB" id="A0A2K8SUW2"/>
<evidence type="ECO:0000313" key="4">
    <source>
        <dbReference type="EMBL" id="AUB39207.1"/>
    </source>
</evidence>
<dbReference type="RefSeq" id="WP_100900281.1">
    <property type="nucleotide sequence ID" value="NZ_CAWNNC010000001.1"/>
</dbReference>
<dbReference type="EMBL" id="CP024785">
    <property type="protein sequence ID" value="AUB39207.1"/>
    <property type="molecule type" value="Genomic_DNA"/>
</dbReference>
<dbReference type="GO" id="GO:0016787">
    <property type="term" value="F:hydrolase activity"/>
    <property type="evidence" value="ECO:0007669"/>
    <property type="project" value="UniProtKB-KW"/>
</dbReference>
<dbReference type="Pfam" id="PF02452">
    <property type="entry name" value="PemK_toxin"/>
    <property type="match status" value="1"/>
</dbReference>
<evidence type="ECO:0000256" key="3">
    <source>
        <dbReference type="PIRNR" id="PIRNR033490"/>
    </source>
</evidence>
<dbReference type="InterPro" id="IPR011067">
    <property type="entry name" value="Plasmid_toxin/cell-grow_inhib"/>
</dbReference>
<dbReference type="OrthoDB" id="9808744at2"/>
<dbReference type="EC" id="3.1.-.-" evidence="3"/>
<gene>
    <name evidence="4" type="ORF">COO91_05199</name>
</gene>
<reference evidence="4 5" key="1">
    <citation type="submission" date="2017-11" db="EMBL/GenBank/DDBJ databases">
        <title>Complete genome of a free-living desiccation-tolerant cyanobacterium and its photosynthetic adaptation to extreme terrestrial habitat.</title>
        <authorList>
            <person name="Shang J."/>
        </authorList>
    </citation>
    <scope>NUCLEOTIDE SEQUENCE [LARGE SCALE GENOMIC DNA]</scope>
    <source>
        <strain evidence="4 5">CCNUN1</strain>
    </source>
</reference>
<organism evidence="4 5">
    <name type="scientific">Nostoc flagelliforme CCNUN1</name>
    <dbReference type="NCBI Taxonomy" id="2038116"/>
    <lineage>
        <taxon>Bacteria</taxon>
        <taxon>Bacillati</taxon>
        <taxon>Cyanobacteriota</taxon>
        <taxon>Cyanophyceae</taxon>
        <taxon>Nostocales</taxon>
        <taxon>Nostocaceae</taxon>
        <taxon>Nostoc</taxon>
    </lineage>
</organism>
<comment type="function">
    <text evidence="3">Toxic component of a type II toxin-antitoxin (TA) system.</text>
</comment>